<dbReference type="RefSeq" id="WP_076175094.1">
    <property type="nucleotide sequence ID" value="NZ_MRTP01000013.1"/>
</dbReference>
<evidence type="ECO:0000313" key="2">
    <source>
        <dbReference type="Proteomes" id="UP000187172"/>
    </source>
</evidence>
<evidence type="ECO:0000313" key="1">
    <source>
        <dbReference type="EMBL" id="OMF49600.1"/>
    </source>
</evidence>
<dbReference type="Proteomes" id="UP000187172">
    <property type="component" value="Unassembled WGS sequence"/>
</dbReference>
<comment type="caution">
    <text evidence="1">The sequence shown here is derived from an EMBL/GenBank/DDBJ whole genome shotgun (WGS) entry which is preliminary data.</text>
</comment>
<organism evidence="1 2">
    <name type="scientific">Paenibacillus rhizosphaerae</name>
    <dbReference type="NCBI Taxonomy" id="297318"/>
    <lineage>
        <taxon>Bacteria</taxon>
        <taxon>Bacillati</taxon>
        <taxon>Bacillota</taxon>
        <taxon>Bacilli</taxon>
        <taxon>Bacillales</taxon>
        <taxon>Paenibacillaceae</taxon>
        <taxon>Paenibacillus</taxon>
    </lineage>
</organism>
<proteinExistence type="predicted"/>
<dbReference type="STRING" id="297318.BK138_29400"/>
<name>A0A1R1ECQ8_9BACL</name>
<dbReference type="EMBL" id="MRTP01000013">
    <property type="protein sequence ID" value="OMF49600.1"/>
    <property type="molecule type" value="Genomic_DNA"/>
</dbReference>
<gene>
    <name evidence="1" type="ORF">BK138_29400</name>
</gene>
<keyword evidence="2" id="KW-1185">Reference proteome</keyword>
<accession>A0A1R1ECQ8</accession>
<reference evidence="1 2" key="1">
    <citation type="submission" date="2016-11" db="EMBL/GenBank/DDBJ databases">
        <title>Paenibacillus species isolates.</title>
        <authorList>
            <person name="Beno S.M."/>
        </authorList>
    </citation>
    <scope>NUCLEOTIDE SEQUENCE [LARGE SCALE GENOMIC DNA]</scope>
    <source>
        <strain evidence="1 2">FSL R5-0378</strain>
    </source>
</reference>
<dbReference type="AlphaFoldDB" id="A0A1R1ECQ8"/>
<protein>
    <submittedName>
        <fullName evidence="1">Uncharacterized protein</fullName>
    </submittedName>
</protein>
<sequence length="279" mass="30356">MREAVKQAVAALIPELEGRIYDVQPPAGGDDGPYAVLTLGEEIWKSAWAGYRQVVRVKLYSGTAGISRLDAWAQQLVRGLQRQKIAGPDPGAILLHYLGVPEADALDPASGGIIRCLRFGAYLPEASGAEAPAPADAWLSALTEWTRGKLADLWQVYETSWPGDREEHAVLWRLAGCETKMAGASMYEVRKTFVGHLAAPFPETEHHASVALVEELGAQTQLPLGDGERRYLSVAEVSANMQADAILDGQLKLTLVQRRMRPAEEAALIRRVAVQPITK</sequence>